<feature type="domain" description="ACB" evidence="3">
    <location>
        <begin position="1"/>
        <end position="94"/>
    </location>
</feature>
<name>A0AAF0DJW2_9EURO</name>
<evidence type="ECO:0000256" key="1">
    <source>
        <dbReference type="ARBA" id="ARBA00005567"/>
    </source>
</evidence>
<evidence type="ECO:0000313" key="5">
    <source>
        <dbReference type="Proteomes" id="UP001219355"/>
    </source>
</evidence>
<proteinExistence type="inferred from homology"/>
<dbReference type="Proteomes" id="UP001219355">
    <property type="component" value="Chromosome 3"/>
</dbReference>
<dbReference type="InterPro" id="IPR014352">
    <property type="entry name" value="FERM/acyl-CoA-bd_prot_sf"/>
</dbReference>
<sequence length="105" mass="12034">MPVEKNPDFEAAVEASRKLLAKPTDDELLMLYALFKQGMQDPPFETAPEPGTFDFKGKYKYNQWKKLVDEGVTAEEAQQRYVALIEKLKAKYGYDESKVPEQVGR</sequence>
<keyword evidence="2" id="KW-0446">Lipid-binding</keyword>
<dbReference type="Gene3D" id="1.20.80.10">
    <property type="match status" value="1"/>
</dbReference>
<protein>
    <submittedName>
        <fullName evidence="4">Acyl-CoA-binding protein (ACBP)/diazepam binding inhibitor (DBI)/endozepine (EP)</fullName>
    </submittedName>
</protein>
<dbReference type="Pfam" id="PF00887">
    <property type="entry name" value="ACBP"/>
    <property type="match status" value="1"/>
</dbReference>
<reference evidence="4" key="1">
    <citation type="submission" date="2023-03" db="EMBL/GenBank/DDBJ databases">
        <title>Emydomyces testavorans Genome Sequence.</title>
        <authorList>
            <person name="Hoyer L."/>
        </authorList>
    </citation>
    <scope>NUCLEOTIDE SEQUENCE</scope>
    <source>
        <strain evidence="4">16-2883</strain>
    </source>
</reference>
<keyword evidence="5" id="KW-1185">Reference proteome</keyword>
<comment type="similarity">
    <text evidence="1">Belongs to the ACBP family.</text>
</comment>
<dbReference type="PROSITE" id="PS51228">
    <property type="entry name" value="ACB_2"/>
    <property type="match status" value="1"/>
</dbReference>
<dbReference type="SUPFAM" id="SSF47027">
    <property type="entry name" value="Acyl-CoA binding protein"/>
    <property type="match status" value="1"/>
</dbReference>
<dbReference type="PANTHER" id="PTHR23310">
    <property type="entry name" value="ACYL-COA-BINDING PROTEIN, ACBP"/>
    <property type="match status" value="1"/>
</dbReference>
<dbReference type="GO" id="GO:0006631">
    <property type="term" value="P:fatty acid metabolic process"/>
    <property type="evidence" value="ECO:0007669"/>
    <property type="project" value="TreeGrafter"/>
</dbReference>
<dbReference type="InterPro" id="IPR000582">
    <property type="entry name" value="Acyl-CoA-binding_protein"/>
</dbReference>
<dbReference type="PANTHER" id="PTHR23310:SF62">
    <property type="entry name" value="ACYL-COA BINDING PROTEIN 1, ISOFORM A"/>
    <property type="match status" value="1"/>
</dbReference>
<organism evidence="4 5">
    <name type="scientific">Emydomyces testavorans</name>
    <dbReference type="NCBI Taxonomy" id="2070801"/>
    <lineage>
        <taxon>Eukaryota</taxon>
        <taxon>Fungi</taxon>
        <taxon>Dikarya</taxon>
        <taxon>Ascomycota</taxon>
        <taxon>Pezizomycotina</taxon>
        <taxon>Eurotiomycetes</taxon>
        <taxon>Eurotiomycetidae</taxon>
        <taxon>Onygenales</taxon>
        <taxon>Nannizziopsiaceae</taxon>
        <taxon>Emydomyces</taxon>
    </lineage>
</organism>
<dbReference type="GO" id="GO:0000062">
    <property type="term" value="F:fatty-acyl-CoA binding"/>
    <property type="evidence" value="ECO:0007669"/>
    <property type="project" value="InterPro"/>
</dbReference>
<evidence type="ECO:0000259" key="3">
    <source>
        <dbReference type="PROSITE" id="PS51228"/>
    </source>
</evidence>
<evidence type="ECO:0000313" key="4">
    <source>
        <dbReference type="EMBL" id="WEW59748.1"/>
    </source>
</evidence>
<dbReference type="AlphaFoldDB" id="A0AAF0DJW2"/>
<evidence type="ECO:0000256" key="2">
    <source>
        <dbReference type="ARBA" id="ARBA00023121"/>
    </source>
</evidence>
<accession>A0AAF0DJW2</accession>
<dbReference type="InterPro" id="IPR035984">
    <property type="entry name" value="Acyl-CoA-binding_sf"/>
</dbReference>
<dbReference type="EMBL" id="CP120629">
    <property type="protein sequence ID" value="WEW59748.1"/>
    <property type="molecule type" value="Genomic_DNA"/>
</dbReference>
<gene>
    <name evidence="4" type="primary">ACB1</name>
    <name evidence="4" type="ORF">PRK78_005228</name>
</gene>